<sequence length="805" mass="88257">MKLFPLLGLALPIVAAKVSYDGYKAFHIDTPEDFDHVEAQLQDIDYVSMACESNHKGFDIAVSPESLAAFEKLGLKVDVLHEDLGADMALEGSLSPYVSARTKADVGLAAAAALPDLSYFNSYHQFQDHLDFLDDLQAAFPSNSDIFTAGNSLEGRPIQGIHLYGASGPGTKPAIIWHGTVHAREWIVAPTVEYMAYKLVEGYQSGDAKVRAALNSYDFYIMPVVNPDGFVYTQSRDRLWRKNRQRRSSSSCVGTDVNRNWPYQWNVPGGSSTNPCAETYRGAAAGDTPENQVLTNHTLSVGETQGIKFYVDWHAFSQLILLPYGYSCSAQADNLNKQMALARGVSQAIKAVNGLNFAYGPTCRTIYQTAGGSNDWVADIAGAELAWAFELRPGSGGSGGFVIPPSNIIPSGKENWADFIHPHIHRVLVDNGQLLFQPGDADPLKVTQVGQPQAKDFSFLLKPEIYHPLPPQNIPAAFRNSDKQPVPEVPLEELLERGHLRAAAIAAVQELTGSGATRPPDPTDSKRIFELLYTRLACLTLIDATQVAAQEVKALEDLNNTRLYLDEATGEHLVPWELRVLNVRLQALGFGDMRRSIMSYHDLARESRSRIAKATNDEERQLWKARLHQLGVKVAGALVEMNDAAGAAAHLNGLHDNEDGKMASSKALVWLQLGDVDNARRCAEAHGDAETAGDIILALCDMADTKYGAALERWEALREESQDEMVGVNAAVCLLYLGRLQEGREIMEELVNSGFSSHTLLFNLSTVYELCAEKNRNLKMALTERTAAMAEGPAGWEKQTADFKL</sequence>
<proteinExistence type="inferred from homology"/>
<feature type="chain" id="PRO_5040160194" evidence="11">
    <location>
        <begin position="17"/>
        <end position="805"/>
    </location>
</feature>
<dbReference type="PRINTS" id="PR00765">
    <property type="entry name" value="CRBOXYPTASEA"/>
</dbReference>
<keyword evidence="3" id="KW-0121">Carboxypeptidase</keyword>
<comment type="caution">
    <text evidence="13">The sequence shown here is derived from an EMBL/GenBank/DDBJ whole genome shotgun (WGS) entry which is preliminary data.</text>
</comment>
<dbReference type="GeneID" id="75827538"/>
<dbReference type="OrthoDB" id="428342at2759"/>
<evidence type="ECO:0000256" key="2">
    <source>
        <dbReference type="ARBA" id="ARBA00005988"/>
    </source>
</evidence>
<dbReference type="PANTHER" id="PTHR11705:SF143">
    <property type="entry name" value="SLL0236 PROTEIN"/>
    <property type="match status" value="1"/>
</dbReference>
<dbReference type="InterPro" id="IPR057247">
    <property type="entry name" value="CARBOXYPEPT_ZN_2"/>
</dbReference>
<dbReference type="PROSITE" id="PS00133">
    <property type="entry name" value="CARBOXYPEPT_ZN_2"/>
    <property type="match status" value="1"/>
</dbReference>
<keyword evidence="9" id="KW-0482">Metalloprotease</keyword>
<feature type="active site" description="Proton donor/acceptor" evidence="10">
    <location>
        <position position="390"/>
    </location>
</feature>
<dbReference type="CDD" id="cd03860">
    <property type="entry name" value="M14_CP_A-B_like"/>
    <property type="match status" value="1"/>
</dbReference>
<evidence type="ECO:0000259" key="12">
    <source>
        <dbReference type="PROSITE" id="PS52035"/>
    </source>
</evidence>
<keyword evidence="14" id="KW-1185">Reference proteome</keyword>
<gene>
    <name evidence="13" type="ORF">J7T54_001019</name>
</gene>
<dbReference type="PANTHER" id="PTHR11705">
    <property type="entry name" value="PROTEASE FAMILY M14 CARBOXYPEPTIDASE A,B"/>
    <property type="match status" value="1"/>
</dbReference>
<dbReference type="GO" id="GO:0004181">
    <property type="term" value="F:metallocarboxypeptidase activity"/>
    <property type="evidence" value="ECO:0007669"/>
    <property type="project" value="InterPro"/>
</dbReference>
<dbReference type="GO" id="GO:0008270">
    <property type="term" value="F:zinc ion binding"/>
    <property type="evidence" value="ECO:0007669"/>
    <property type="project" value="InterPro"/>
</dbReference>
<dbReference type="SMART" id="SM00631">
    <property type="entry name" value="Zn_pept"/>
    <property type="match status" value="1"/>
</dbReference>
<evidence type="ECO:0000256" key="7">
    <source>
        <dbReference type="ARBA" id="ARBA00022801"/>
    </source>
</evidence>
<evidence type="ECO:0000256" key="5">
    <source>
        <dbReference type="ARBA" id="ARBA00022723"/>
    </source>
</evidence>
<evidence type="ECO:0000256" key="4">
    <source>
        <dbReference type="ARBA" id="ARBA00022670"/>
    </source>
</evidence>
<comment type="similarity">
    <text evidence="2 10">Belongs to the peptidase M14 family.</text>
</comment>
<dbReference type="GO" id="GO:0006508">
    <property type="term" value="P:proteolysis"/>
    <property type="evidence" value="ECO:0007669"/>
    <property type="project" value="UniProtKB-KW"/>
</dbReference>
<name>A0A9P9XWT1_9HYPO</name>
<dbReference type="Proteomes" id="UP001055219">
    <property type="component" value="Unassembled WGS sequence"/>
</dbReference>
<reference evidence="13" key="2">
    <citation type="submission" date="2022-07" db="EMBL/GenBank/DDBJ databases">
        <authorList>
            <person name="Goncalves M.F.M."/>
            <person name="Hilario S."/>
            <person name="Van De Peer Y."/>
            <person name="Esteves A.C."/>
            <person name="Alves A."/>
        </authorList>
    </citation>
    <scope>NUCLEOTIDE SEQUENCE</scope>
    <source>
        <strain evidence="13">MUM 19.33</strain>
    </source>
</reference>
<dbReference type="AlphaFoldDB" id="A0A9P9XWT1"/>
<evidence type="ECO:0000313" key="14">
    <source>
        <dbReference type="Proteomes" id="UP001055219"/>
    </source>
</evidence>
<accession>A0A9P9XWT1</accession>
<keyword evidence="5" id="KW-0479">Metal-binding</keyword>
<evidence type="ECO:0000256" key="10">
    <source>
        <dbReference type="PROSITE-ProRule" id="PRU01379"/>
    </source>
</evidence>
<keyword evidence="8" id="KW-0862">Zinc</keyword>
<feature type="domain" description="Peptidase M14" evidence="12">
    <location>
        <begin position="122"/>
        <end position="426"/>
    </location>
</feature>
<keyword evidence="7" id="KW-0378">Hydrolase</keyword>
<evidence type="ECO:0000313" key="13">
    <source>
        <dbReference type="EMBL" id="KAI6779289.1"/>
    </source>
</evidence>
<keyword evidence="4" id="KW-0645">Protease</keyword>
<protein>
    <submittedName>
        <fullName evidence="13">Metallocarboxypeptidase A-like protein</fullName>
    </submittedName>
</protein>
<organism evidence="13 14">
    <name type="scientific">Emericellopsis cladophorae</name>
    <dbReference type="NCBI Taxonomy" id="2686198"/>
    <lineage>
        <taxon>Eukaryota</taxon>
        <taxon>Fungi</taxon>
        <taxon>Dikarya</taxon>
        <taxon>Ascomycota</taxon>
        <taxon>Pezizomycotina</taxon>
        <taxon>Sordariomycetes</taxon>
        <taxon>Hypocreomycetidae</taxon>
        <taxon>Hypocreales</taxon>
        <taxon>Bionectriaceae</taxon>
        <taxon>Emericellopsis</taxon>
    </lineage>
</organism>
<evidence type="ECO:0000256" key="3">
    <source>
        <dbReference type="ARBA" id="ARBA00022645"/>
    </source>
</evidence>
<dbReference type="Pfam" id="PF00246">
    <property type="entry name" value="Peptidase_M14"/>
    <property type="match status" value="1"/>
</dbReference>
<dbReference type="PROSITE" id="PS52035">
    <property type="entry name" value="PEPTIDASE_M14"/>
    <property type="match status" value="1"/>
</dbReference>
<evidence type="ECO:0000256" key="9">
    <source>
        <dbReference type="ARBA" id="ARBA00023049"/>
    </source>
</evidence>
<evidence type="ECO:0000256" key="11">
    <source>
        <dbReference type="SAM" id="SignalP"/>
    </source>
</evidence>
<evidence type="ECO:0000256" key="8">
    <source>
        <dbReference type="ARBA" id="ARBA00022833"/>
    </source>
</evidence>
<keyword evidence="6 11" id="KW-0732">Signal</keyword>
<comment type="cofactor">
    <cofactor evidence="1">
        <name>Zn(2+)</name>
        <dbReference type="ChEBI" id="CHEBI:29105"/>
    </cofactor>
</comment>
<reference evidence="13" key="1">
    <citation type="journal article" date="2021" name="J Fungi (Basel)">
        <title>Genomic and Metabolomic Analyses of the Marine Fungus Emericellopsis cladophorae: Insights into Saltwater Adaptability Mechanisms and Its Biosynthetic Potential.</title>
        <authorList>
            <person name="Goncalves M.F.M."/>
            <person name="Hilario S."/>
            <person name="Van de Peer Y."/>
            <person name="Esteves A.C."/>
            <person name="Alves A."/>
        </authorList>
    </citation>
    <scope>NUCLEOTIDE SEQUENCE</scope>
    <source>
        <strain evidence="13">MUM 19.33</strain>
    </source>
</reference>
<evidence type="ECO:0000256" key="1">
    <source>
        <dbReference type="ARBA" id="ARBA00001947"/>
    </source>
</evidence>
<dbReference type="InterPro" id="IPR000834">
    <property type="entry name" value="Peptidase_M14"/>
</dbReference>
<dbReference type="Gene3D" id="3.40.630.10">
    <property type="entry name" value="Zn peptidases"/>
    <property type="match status" value="1"/>
</dbReference>
<feature type="signal peptide" evidence="11">
    <location>
        <begin position="1"/>
        <end position="16"/>
    </location>
</feature>
<evidence type="ECO:0000256" key="6">
    <source>
        <dbReference type="ARBA" id="ARBA00022729"/>
    </source>
</evidence>
<dbReference type="SUPFAM" id="SSF53187">
    <property type="entry name" value="Zn-dependent exopeptidases"/>
    <property type="match status" value="1"/>
</dbReference>
<dbReference type="FunFam" id="3.40.630.10:FF:000084">
    <property type="entry name" value="Carboxypeptidase B2"/>
    <property type="match status" value="1"/>
</dbReference>
<dbReference type="RefSeq" id="XP_051360145.1">
    <property type="nucleotide sequence ID" value="XM_051508805.1"/>
</dbReference>
<dbReference type="EMBL" id="JAGIXG020000049">
    <property type="protein sequence ID" value="KAI6779289.1"/>
    <property type="molecule type" value="Genomic_DNA"/>
</dbReference>